<dbReference type="RefSeq" id="WP_350279294.1">
    <property type="nucleotide sequence ID" value="NZ_CP158165.1"/>
</dbReference>
<gene>
    <name evidence="1" type="ORF">ABN611_08685</name>
</gene>
<reference evidence="1" key="1">
    <citation type="submission" date="2024-06" db="EMBL/GenBank/DDBJ databases">
        <title>Kribbella sp. strain HUAS MG21 genome sequences.</title>
        <authorList>
            <person name="Mo P."/>
        </authorList>
    </citation>
    <scope>NUCLEOTIDE SEQUENCE</scope>
    <source>
        <strain evidence="1">HUAS MG21</strain>
    </source>
</reference>
<dbReference type="InterPro" id="IPR008928">
    <property type="entry name" value="6-hairpin_glycosidase_sf"/>
</dbReference>
<dbReference type="GO" id="GO:0005975">
    <property type="term" value="P:carbohydrate metabolic process"/>
    <property type="evidence" value="ECO:0007669"/>
    <property type="project" value="InterPro"/>
</dbReference>
<sequence>MHLNATLEAPNGTPIPPSPNWHITLDITPISVQERAVHLQVHYTGTTPTEARIRLQLAVPSARAPYWLIPGLFYGANRDPACGRIYPRYAAGEFDAEQLVAERWAFRADRAATPAVFAWGSEGGVGLSVGANTSLGLTGLGFGAGPDHPAAIWISLPYREEPFSYIGEPHGVDALADCHRWEPGERHEIHASLWTLPPDRHSYAPVLQVLRDRERAAHPPVEPWVDVAEAAKLTAYGLWRWHYRENPAVLIETALFDRELAGDLGDRGDRLAMHVAWVSGIPYAHALLRHGRRVGNPSYIEAGTAVIDHITANLTPTGTYYGTWYADNGWKQSWTPVPGGLHARTLAEATLFTLRALAVEPIDHPAWRTAALSNLEFALAAQDAEGNFGSLYHYETGEVLSRLGAAGLTWVGAMAEAYELFGDERFLSSARRGGRYYASFVRDETLCGAPEDVDLAPTSEDGYAALFAYVGLHRVDPSDEWLTLARHAADWMLTFRYSYDVQFGPETILGAYGFRSRGADQASPSNQHLHNYGLICTTELVTLSTLTGDPSYATSAAEHLRFARQFIARHDGDFNARRGMLTERYYQTTCFGPPGALLTLSHAWCIGVLLLATEEALTNPALTALDW</sequence>
<dbReference type="SUPFAM" id="SSF48208">
    <property type="entry name" value="Six-hairpin glycosidases"/>
    <property type="match status" value="2"/>
</dbReference>
<protein>
    <submittedName>
        <fullName evidence="1">Uncharacterized protein</fullName>
    </submittedName>
</protein>
<evidence type="ECO:0000313" key="1">
    <source>
        <dbReference type="EMBL" id="XBV26495.1"/>
    </source>
</evidence>
<proteinExistence type="predicted"/>
<accession>A0AAU7TIJ9</accession>
<organism evidence="1">
    <name type="scientific">Kribbella sp. HUAS MG21</name>
    <dbReference type="NCBI Taxonomy" id="3160966"/>
    <lineage>
        <taxon>Bacteria</taxon>
        <taxon>Bacillati</taxon>
        <taxon>Actinomycetota</taxon>
        <taxon>Actinomycetes</taxon>
        <taxon>Propionibacteriales</taxon>
        <taxon>Kribbellaceae</taxon>
        <taxon>Kribbella</taxon>
    </lineage>
</organism>
<name>A0AAU7TIJ9_9ACTN</name>
<dbReference type="EMBL" id="CP158165">
    <property type="protein sequence ID" value="XBV26495.1"/>
    <property type="molecule type" value="Genomic_DNA"/>
</dbReference>
<dbReference type="AlphaFoldDB" id="A0AAU7TIJ9"/>